<dbReference type="SUPFAM" id="SSF57959">
    <property type="entry name" value="Leucine zipper domain"/>
    <property type="match status" value="1"/>
</dbReference>
<reference evidence="8 10" key="2">
    <citation type="journal article" date="2013" name="Nature">
        <title>Insights into bilaterian evolution from three spiralian genomes.</title>
        <authorList>
            <person name="Simakov O."/>
            <person name="Marletaz F."/>
            <person name="Cho S.J."/>
            <person name="Edsinger-Gonzales E."/>
            <person name="Havlak P."/>
            <person name="Hellsten U."/>
            <person name="Kuo D.H."/>
            <person name="Larsson T."/>
            <person name="Lv J."/>
            <person name="Arendt D."/>
            <person name="Savage R."/>
            <person name="Osoegawa K."/>
            <person name="de Jong P."/>
            <person name="Grimwood J."/>
            <person name="Chapman J.A."/>
            <person name="Shapiro H."/>
            <person name="Aerts A."/>
            <person name="Otillar R.P."/>
            <person name="Terry A.Y."/>
            <person name="Boore J.L."/>
            <person name="Grigoriev I.V."/>
            <person name="Lindberg D.R."/>
            <person name="Seaver E.C."/>
            <person name="Weisblat D.A."/>
            <person name="Putnam N.H."/>
            <person name="Rokhsar D.S."/>
        </authorList>
    </citation>
    <scope>NUCLEOTIDE SEQUENCE</scope>
</reference>
<dbReference type="PANTHER" id="PTHR11988">
    <property type="entry name" value="THYROTROPH EMBRYONIC FACTOR RELATED"/>
    <property type="match status" value="1"/>
</dbReference>
<reference evidence="9" key="3">
    <citation type="submission" date="2015-06" db="UniProtKB">
        <authorList>
            <consortium name="EnsemblMetazoa"/>
        </authorList>
    </citation>
    <scope>IDENTIFICATION</scope>
</reference>
<accession>T1EHK6</accession>
<evidence type="ECO:0000313" key="9">
    <source>
        <dbReference type="EnsemblMetazoa" id="HelroP128053"/>
    </source>
</evidence>
<dbReference type="STRING" id="6412.T1EHK6"/>
<dbReference type="PROSITE" id="PS50217">
    <property type="entry name" value="BZIP"/>
    <property type="match status" value="1"/>
</dbReference>
<keyword evidence="3" id="KW-0238">DNA-binding</keyword>
<dbReference type="OrthoDB" id="6022300at2759"/>
<comment type="subcellular location">
    <subcellularLocation>
        <location evidence="1">Nucleus</location>
    </subcellularLocation>
</comment>
<dbReference type="AlphaFoldDB" id="T1EHK6"/>
<dbReference type="CTD" id="20196056"/>
<name>T1EHK6_HELRO</name>
<evidence type="ECO:0000256" key="5">
    <source>
        <dbReference type="ARBA" id="ARBA00023242"/>
    </source>
</evidence>
<dbReference type="EMBL" id="AMQM01000827">
    <property type="status" value="NOT_ANNOTATED_CDS"/>
    <property type="molecule type" value="Genomic_DNA"/>
</dbReference>
<dbReference type="InParanoid" id="T1EHK6"/>
<dbReference type="GO" id="GO:0005634">
    <property type="term" value="C:nucleus"/>
    <property type="evidence" value="ECO:0007669"/>
    <property type="project" value="UniProtKB-SubCell"/>
</dbReference>
<organism evidence="9 10">
    <name type="scientific">Helobdella robusta</name>
    <name type="common">Californian leech</name>
    <dbReference type="NCBI Taxonomy" id="6412"/>
    <lineage>
        <taxon>Eukaryota</taxon>
        <taxon>Metazoa</taxon>
        <taxon>Spiralia</taxon>
        <taxon>Lophotrochozoa</taxon>
        <taxon>Annelida</taxon>
        <taxon>Clitellata</taxon>
        <taxon>Hirudinea</taxon>
        <taxon>Rhynchobdellida</taxon>
        <taxon>Glossiphoniidae</taxon>
        <taxon>Helobdella</taxon>
    </lineage>
</organism>
<dbReference type="OMA" id="ELTRCKN"/>
<dbReference type="Proteomes" id="UP000015101">
    <property type="component" value="Unassembled WGS sequence"/>
</dbReference>
<evidence type="ECO:0000256" key="3">
    <source>
        <dbReference type="ARBA" id="ARBA00023125"/>
    </source>
</evidence>
<evidence type="ECO:0000256" key="1">
    <source>
        <dbReference type="ARBA" id="ARBA00004123"/>
    </source>
</evidence>
<protein>
    <recommendedName>
        <fullName evidence="7">BZIP domain-containing protein</fullName>
    </recommendedName>
</protein>
<dbReference type="KEGG" id="hro:HELRODRAFT_128053"/>
<keyword evidence="10" id="KW-1185">Reference proteome</keyword>
<dbReference type="PANTHER" id="PTHR11988:SF27">
    <property type="entry name" value="GH27708P"/>
    <property type="match status" value="1"/>
</dbReference>
<dbReference type="GO" id="GO:0006357">
    <property type="term" value="P:regulation of transcription by RNA polymerase II"/>
    <property type="evidence" value="ECO:0007669"/>
    <property type="project" value="InterPro"/>
</dbReference>
<dbReference type="InterPro" id="IPR004827">
    <property type="entry name" value="bZIP"/>
</dbReference>
<dbReference type="InterPro" id="IPR040223">
    <property type="entry name" value="PAR_bZIP"/>
</dbReference>
<evidence type="ECO:0000259" key="7">
    <source>
        <dbReference type="PROSITE" id="PS50217"/>
    </source>
</evidence>
<feature type="domain" description="BZIP" evidence="7">
    <location>
        <begin position="1"/>
        <end position="51"/>
    </location>
</feature>
<evidence type="ECO:0000256" key="6">
    <source>
        <dbReference type="SAM" id="Coils"/>
    </source>
</evidence>
<keyword evidence="2" id="KW-0805">Transcription regulation</keyword>
<dbReference type="GO" id="GO:0003677">
    <property type="term" value="F:DNA binding"/>
    <property type="evidence" value="ECO:0007669"/>
    <property type="project" value="UniProtKB-KW"/>
</dbReference>
<dbReference type="GO" id="GO:0003700">
    <property type="term" value="F:DNA-binding transcription factor activity"/>
    <property type="evidence" value="ECO:0007669"/>
    <property type="project" value="InterPro"/>
</dbReference>
<dbReference type="eggNOG" id="KOG3119">
    <property type="taxonomic scope" value="Eukaryota"/>
</dbReference>
<dbReference type="HOGENOM" id="CLU_178951_0_0_1"/>
<reference evidence="10" key="1">
    <citation type="submission" date="2012-12" db="EMBL/GenBank/DDBJ databases">
        <authorList>
            <person name="Hellsten U."/>
            <person name="Grimwood J."/>
            <person name="Chapman J.A."/>
            <person name="Shapiro H."/>
            <person name="Aerts A."/>
            <person name="Otillar R.P."/>
            <person name="Terry A.Y."/>
            <person name="Boore J.L."/>
            <person name="Simakov O."/>
            <person name="Marletaz F."/>
            <person name="Cho S.-J."/>
            <person name="Edsinger-Gonzales E."/>
            <person name="Havlak P."/>
            <person name="Kuo D.-H."/>
            <person name="Larsson T."/>
            <person name="Lv J."/>
            <person name="Arendt D."/>
            <person name="Savage R."/>
            <person name="Osoegawa K."/>
            <person name="de Jong P."/>
            <person name="Lindberg D.R."/>
            <person name="Seaver E.C."/>
            <person name="Weisblat D.A."/>
            <person name="Putnam N.H."/>
            <person name="Grigoriev I.V."/>
            <person name="Rokhsar D.S."/>
        </authorList>
    </citation>
    <scope>NUCLEOTIDE SEQUENCE</scope>
</reference>
<evidence type="ECO:0000313" key="10">
    <source>
        <dbReference type="Proteomes" id="UP000015101"/>
    </source>
</evidence>
<keyword evidence="5" id="KW-0539">Nucleus</keyword>
<evidence type="ECO:0000256" key="2">
    <source>
        <dbReference type="ARBA" id="ARBA00023015"/>
    </source>
</evidence>
<keyword evidence="6" id="KW-0175">Coiled coil</keyword>
<proteinExistence type="predicted"/>
<dbReference type="InterPro" id="IPR046347">
    <property type="entry name" value="bZIP_sf"/>
</dbReference>
<dbReference type="GeneID" id="20196056"/>
<feature type="coiled-coil region" evidence="6">
    <location>
        <begin position="4"/>
        <end position="50"/>
    </location>
</feature>
<evidence type="ECO:0000256" key="4">
    <source>
        <dbReference type="ARBA" id="ARBA00023163"/>
    </source>
</evidence>
<sequence>YLERRRKNNEAAKKSRDLRRLKEEHMAKKAKLLENENVMLKAQIRTLADEL</sequence>
<dbReference type="Gene3D" id="1.20.5.170">
    <property type="match status" value="1"/>
</dbReference>
<keyword evidence="4" id="KW-0804">Transcription</keyword>
<dbReference type="EnsemblMetazoa" id="HelroT128053">
    <property type="protein sequence ID" value="HelroP128053"/>
    <property type="gene ID" value="HelroG128053"/>
</dbReference>
<dbReference type="Pfam" id="PF07716">
    <property type="entry name" value="bZIP_2"/>
    <property type="match status" value="1"/>
</dbReference>
<evidence type="ECO:0000313" key="8">
    <source>
        <dbReference type="EMBL" id="ESO02230.1"/>
    </source>
</evidence>
<dbReference type="RefSeq" id="XP_009019638.1">
    <property type="nucleotide sequence ID" value="XM_009021390.1"/>
</dbReference>
<gene>
    <name evidence="9" type="primary">20196056</name>
    <name evidence="8" type="ORF">HELRODRAFT_128053</name>
</gene>
<dbReference type="EMBL" id="KB096742">
    <property type="protein sequence ID" value="ESO02230.1"/>
    <property type="molecule type" value="Genomic_DNA"/>
</dbReference>